<reference evidence="1" key="1">
    <citation type="submission" date="2022-02" db="EMBL/GenBank/DDBJ databases">
        <title>Emergence and expansion in Europe of a Vibrio aestuarianus clonal complex pathogenic for oysters.</title>
        <authorList>
            <person name="Mesnil A."/>
            <person name="Travers M.-A."/>
        </authorList>
    </citation>
    <scope>NUCLEOTIDE SEQUENCE</scope>
    <source>
        <strain evidence="1">19_064_15T1</strain>
    </source>
</reference>
<dbReference type="EMBL" id="JAKNAX010000170">
    <property type="protein sequence ID" value="MDE1348502.1"/>
    <property type="molecule type" value="Genomic_DNA"/>
</dbReference>
<dbReference type="RefSeq" id="WP_274676397.1">
    <property type="nucleotide sequence ID" value="NZ_JAKNAX010000170.1"/>
</dbReference>
<proteinExistence type="predicted"/>
<sequence length="118" mass="13489">MEDEEFQANIIAKLQYIARERAVRSGGNDEGFNVSIHADKIKAETERSRIKQPVLDGYSKAFQSAGFESHVDVDQKTVEVFVPPVIDSSRTSFSLDDIDNQTSVIREIRLREEWDNEK</sequence>
<protein>
    <submittedName>
        <fullName evidence="1">Uncharacterized protein</fullName>
    </submittedName>
</protein>
<dbReference type="Proteomes" id="UP001140978">
    <property type="component" value="Unassembled WGS sequence"/>
</dbReference>
<evidence type="ECO:0000313" key="2">
    <source>
        <dbReference type="Proteomes" id="UP001140978"/>
    </source>
</evidence>
<gene>
    <name evidence="1" type="ORF">L9X51_19285</name>
</gene>
<evidence type="ECO:0000313" key="1">
    <source>
        <dbReference type="EMBL" id="MDE1348502.1"/>
    </source>
</evidence>
<accession>A0A9X4FHD4</accession>
<name>A0A9X4FHD4_9VIBR</name>
<organism evidence="1 2">
    <name type="scientific">Vibrio aestuarianus</name>
    <dbReference type="NCBI Taxonomy" id="28171"/>
    <lineage>
        <taxon>Bacteria</taxon>
        <taxon>Pseudomonadati</taxon>
        <taxon>Pseudomonadota</taxon>
        <taxon>Gammaproteobacteria</taxon>
        <taxon>Vibrionales</taxon>
        <taxon>Vibrionaceae</taxon>
        <taxon>Vibrio</taxon>
    </lineage>
</organism>
<dbReference type="AlphaFoldDB" id="A0A9X4FHD4"/>
<comment type="caution">
    <text evidence="1">The sequence shown here is derived from an EMBL/GenBank/DDBJ whole genome shotgun (WGS) entry which is preliminary data.</text>
</comment>